<name>A0A0F9VXF7_9ZZZZ</name>
<protein>
    <recommendedName>
        <fullName evidence="3">DUF1360 domain-containing protein</fullName>
    </recommendedName>
</protein>
<evidence type="ECO:0008006" key="3">
    <source>
        <dbReference type="Google" id="ProtNLM"/>
    </source>
</evidence>
<keyword evidence="1" id="KW-1133">Transmembrane helix</keyword>
<reference evidence="2" key="1">
    <citation type="journal article" date="2015" name="Nature">
        <title>Complex archaea that bridge the gap between prokaryotes and eukaryotes.</title>
        <authorList>
            <person name="Spang A."/>
            <person name="Saw J.H."/>
            <person name="Jorgensen S.L."/>
            <person name="Zaremba-Niedzwiedzka K."/>
            <person name="Martijn J."/>
            <person name="Lind A.E."/>
            <person name="van Eijk R."/>
            <person name="Schleper C."/>
            <person name="Guy L."/>
            <person name="Ettema T.J."/>
        </authorList>
    </citation>
    <scope>NUCLEOTIDE SEQUENCE</scope>
</reference>
<keyword evidence="1" id="KW-0472">Membrane</keyword>
<sequence length="126" mass="14419">MSLWDQFNGIPSKMELFLIAMAAWRVAVFLVRESGPWRIVERIRIWSGIDHDVQGRPLPYFGGMPGSLFGCIWCMSFWTAIIMYVVAVWADLIVTALALWGIVAVIETMITYMIAQSFRDDPDQSR</sequence>
<organism evidence="2">
    <name type="scientific">marine sediment metagenome</name>
    <dbReference type="NCBI Taxonomy" id="412755"/>
    <lineage>
        <taxon>unclassified sequences</taxon>
        <taxon>metagenomes</taxon>
        <taxon>ecological metagenomes</taxon>
    </lineage>
</organism>
<evidence type="ECO:0000313" key="2">
    <source>
        <dbReference type="EMBL" id="KKN78146.1"/>
    </source>
</evidence>
<dbReference type="EMBL" id="LAZR01000268">
    <property type="protein sequence ID" value="KKN78146.1"/>
    <property type="molecule type" value="Genomic_DNA"/>
</dbReference>
<proteinExistence type="predicted"/>
<dbReference type="AlphaFoldDB" id="A0A0F9VXF7"/>
<feature type="transmembrane region" description="Helical" evidence="1">
    <location>
        <begin position="66"/>
        <end position="86"/>
    </location>
</feature>
<evidence type="ECO:0000256" key="1">
    <source>
        <dbReference type="SAM" id="Phobius"/>
    </source>
</evidence>
<gene>
    <name evidence="2" type="ORF">LCGC14_0353730</name>
</gene>
<keyword evidence="1" id="KW-0812">Transmembrane</keyword>
<accession>A0A0F9VXF7</accession>
<comment type="caution">
    <text evidence="2">The sequence shown here is derived from an EMBL/GenBank/DDBJ whole genome shotgun (WGS) entry which is preliminary data.</text>
</comment>
<feature type="transmembrane region" description="Helical" evidence="1">
    <location>
        <begin position="92"/>
        <end position="115"/>
    </location>
</feature>